<accession>A0A397TTC9</accession>
<evidence type="ECO:0000313" key="9">
    <source>
        <dbReference type="Proteomes" id="UP000266673"/>
    </source>
</evidence>
<dbReference type="GO" id="GO:0098703">
    <property type="term" value="P:calcium ion import across plasma membrane"/>
    <property type="evidence" value="ECO:0007669"/>
    <property type="project" value="TreeGrafter"/>
</dbReference>
<dbReference type="Gene3D" id="1.10.287.70">
    <property type="match status" value="1"/>
</dbReference>
<dbReference type="AlphaFoldDB" id="A0A397TTC9"/>
<protein>
    <recommendedName>
        <fullName evidence="7">Ion transport domain-containing protein</fullName>
    </recommendedName>
</protein>
<dbReference type="Pfam" id="PF00520">
    <property type="entry name" value="Ion_trans"/>
    <property type="match status" value="1"/>
</dbReference>
<gene>
    <name evidence="8" type="ORF">C2G38_2256962</name>
</gene>
<keyword evidence="3" id="KW-0677">Repeat</keyword>
<dbReference type="EMBL" id="QKWP01006034">
    <property type="protein sequence ID" value="RIA99945.1"/>
    <property type="molecule type" value="Genomic_DNA"/>
</dbReference>
<reference evidence="8 9" key="1">
    <citation type="submission" date="2018-06" db="EMBL/GenBank/DDBJ databases">
        <title>Comparative genomics reveals the genomic features of Rhizophagus irregularis, R. cerebriforme, R. diaphanum and Gigaspora rosea, and their symbiotic lifestyle signature.</title>
        <authorList>
            <person name="Morin E."/>
            <person name="San Clemente H."/>
            <person name="Chen E.C.H."/>
            <person name="De La Providencia I."/>
            <person name="Hainaut M."/>
            <person name="Kuo A."/>
            <person name="Kohler A."/>
            <person name="Murat C."/>
            <person name="Tang N."/>
            <person name="Roy S."/>
            <person name="Loubradou J."/>
            <person name="Henrissat B."/>
            <person name="Grigoriev I.V."/>
            <person name="Corradi N."/>
            <person name="Roux C."/>
            <person name="Martin F.M."/>
        </authorList>
    </citation>
    <scope>NUCLEOTIDE SEQUENCE [LARGE SCALE GENOMIC DNA]</scope>
    <source>
        <strain evidence="8 9">DAOM 194757</strain>
    </source>
</reference>
<dbReference type="InterPro" id="IPR024862">
    <property type="entry name" value="TRPV"/>
</dbReference>
<organism evidence="8 9">
    <name type="scientific">Gigaspora rosea</name>
    <dbReference type="NCBI Taxonomy" id="44941"/>
    <lineage>
        <taxon>Eukaryota</taxon>
        <taxon>Fungi</taxon>
        <taxon>Fungi incertae sedis</taxon>
        <taxon>Mucoromycota</taxon>
        <taxon>Glomeromycotina</taxon>
        <taxon>Glomeromycetes</taxon>
        <taxon>Diversisporales</taxon>
        <taxon>Gigasporaceae</taxon>
        <taxon>Gigaspora</taxon>
    </lineage>
</organism>
<keyword evidence="4 6" id="KW-1133">Transmembrane helix</keyword>
<evidence type="ECO:0000313" key="8">
    <source>
        <dbReference type="EMBL" id="RIA99945.1"/>
    </source>
</evidence>
<evidence type="ECO:0000256" key="4">
    <source>
        <dbReference type="ARBA" id="ARBA00022989"/>
    </source>
</evidence>
<dbReference type="GO" id="GO:0005886">
    <property type="term" value="C:plasma membrane"/>
    <property type="evidence" value="ECO:0007669"/>
    <property type="project" value="TreeGrafter"/>
</dbReference>
<dbReference type="STRING" id="44941.A0A397TTC9"/>
<feature type="transmembrane region" description="Helical" evidence="6">
    <location>
        <begin position="12"/>
        <end position="31"/>
    </location>
</feature>
<dbReference type="GO" id="GO:0005216">
    <property type="term" value="F:monoatomic ion channel activity"/>
    <property type="evidence" value="ECO:0007669"/>
    <property type="project" value="InterPro"/>
</dbReference>
<comment type="caution">
    <text evidence="8">The sequence shown here is derived from an EMBL/GenBank/DDBJ whole genome shotgun (WGS) entry which is preliminary data.</text>
</comment>
<comment type="subcellular location">
    <subcellularLocation>
        <location evidence="1">Membrane</location>
        <topology evidence="1">Multi-pass membrane protein</topology>
    </subcellularLocation>
</comment>
<feature type="domain" description="Ion transport" evidence="7">
    <location>
        <begin position="2"/>
        <end position="127"/>
    </location>
</feature>
<dbReference type="OrthoDB" id="2377581at2759"/>
<name>A0A397TTC9_9GLOM</name>
<proteinExistence type="predicted"/>
<sequence length="233" mass="26850">MIIGVAKNGFSFLVILGFIIVAFAHSLHILLTQTAGFSNDQNKSVVSNSTSGKVSATNSNIFVNFITAIFAVYMMLTGDSSYLSNWSLTENPTLAILIVCFSFFTTIYLMNLFIGLLSNFIDKTNKKELFLLQRAKILSEIELFYMLPYQRRKNNWFPELIFHLDKLHDLIKKVQNDKWEEPFEAPYISDTLKRIAKLDVETDNRKDIDLDKIIEDIRKLKLIESRGQKIYKS</sequence>
<evidence type="ECO:0000256" key="3">
    <source>
        <dbReference type="ARBA" id="ARBA00022737"/>
    </source>
</evidence>
<feature type="transmembrane region" description="Helical" evidence="6">
    <location>
        <begin position="94"/>
        <end position="117"/>
    </location>
</feature>
<evidence type="ECO:0000256" key="2">
    <source>
        <dbReference type="ARBA" id="ARBA00022692"/>
    </source>
</evidence>
<keyword evidence="5 6" id="KW-0472">Membrane</keyword>
<evidence type="ECO:0000256" key="6">
    <source>
        <dbReference type="SAM" id="Phobius"/>
    </source>
</evidence>
<dbReference type="PANTHER" id="PTHR10582:SF2">
    <property type="entry name" value="INACTIVE"/>
    <property type="match status" value="1"/>
</dbReference>
<dbReference type="InterPro" id="IPR005821">
    <property type="entry name" value="Ion_trans_dom"/>
</dbReference>
<keyword evidence="2 6" id="KW-0812">Transmembrane</keyword>
<evidence type="ECO:0000259" key="7">
    <source>
        <dbReference type="Pfam" id="PF00520"/>
    </source>
</evidence>
<dbReference type="Proteomes" id="UP000266673">
    <property type="component" value="Unassembled WGS sequence"/>
</dbReference>
<evidence type="ECO:0000256" key="1">
    <source>
        <dbReference type="ARBA" id="ARBA00004141"/>
    </source>
</evidence>
<evidence type="ECO:0000256" key="5">
    <source>
        <dbReference type="ARBA" id="ARBA00023136"/>
    </source>
</evidence>
<dbReference type="PANTHER" id="PTHR10582">
    <property type="entry name" value="TRANSIENT RECEPTOR POTENTIAL ION CHANNEL PROTEIN"/>
    <property type="match status" value="1"/>
</dbReference>
<feature type="transmembrane region" description="Helical" evidence="6">
    <location>
        <begin position="52"/>
        <end position="74"/>
    </location>
</feature>
<keyword evidence="9" id="KW-1185">Reference proteome</keyword>